<reference evidence="18 19" key="1">
    <citation type="journal article" date="2023" name="Nucleic Acids Res.">
        <title>The hologenome of Daphnia magna reveals possible DNA methylation and microbiome-mediated evolution of the host genome.</title>
        <authorList>
            <person name="Chaturvedi A."/>
            <person name="Li X."/>
            <person name="Dhandapani V."/>
            <person name="Marshall H."/>
            <person name="Kissane S."/>
            <person name="Cuenca-Cambronero M."/>
            <person name="Asole G."/>
            <person name="Calvet F."/>
            <person name="Ruiz-Romero M."/>
            <person name="Marangio P."/>
            <person name="Guigo R."/>
            <person name="Rago D."/>
            <person name="Mirbahai L."/>
            <person name="Eastwood N."/>
            <person name="Colbourne J.K."/>
            <person name="Zhou J."/>
            <person name="Mallon E."/>
            <person name="Orsini L."/>
        </authorList>
    </citation>
    <scope>NUCLEOTIDE SEQUENCE [LARGE SCALE GENOMIC DNA]</scope>
    <source>
        <strain evidence="18">LRV0_1</strain>
    </source>
</reference>
<feature type="domain" description="Cytochrome c" evidence="17">
    <location>
        <begin position="609"/>
        <end position="688"/>
    </location>
</feature>
<comment type="function">
    <text evidence="2">Electron carrier protein. The oxidized form of the cytochrome c heme group can accept an electron from the heme group of the cytochrome c1 subunit of cytochrome reductase. Cytochrome c then transfers this electron to the cytochrome oxidase complex, the final protein carrier in the mitochondrial electron-transport chain.</text>
</comment>
<dbReference type="PANTHER" id="PTHR10422">
    <property type="entry name" value="CYTOCHROME C OXIDASE SUBUNIT 1"/>
    <property type="match status" value="1"/>
</dbReference>
<feature type="transmembrane region" description="Helical" evidence="15">
    <location>
        <begin position="162"/>
        <end position="184"/>
    </location>
</feature>
<dbReference type="PANTHER" id="PTHR10422:SF29">
    <property type="entry name" value="CYTOCHROME C OXIDASE SUBUNIT 1 HOMOLOG, BACTEROID"/>
    <property type="match status" value="1"/>
</dbReference>
<organism evidence="18 19">
    <name type="scientific">Daphnia magna</name>
    <dbReference type="NCBI Taxonomy" id="35525"/>
    <lineage>
        <taxon>Eukaryota</taxon>
        <taxon>Metazoa</taxon>
        <taxon>Ecdysozoa</taxon>
        <taxon>Arthropoda</taxon>
        <taxon>Crustacea</taxon>
        <taxon>Branchiopoda</taxon>
        <taxon>Diplostraca</taxon>
        <taxon>Cladocera</taxon>
        <taxon>Anomopoda</taxon>
        <taxon>Daphniidae</taxon>
        <taxon>Daphnia</taxon>
    </lineage>
</organism>
<name>A0ABR0B927_9CRUS</name>
<evidence type="ECO:0000313" key="19">
    <source>
        <dbReference type="Proteomes" id="UP001234178"/>
    </source>
</evidence>
<comment type="caution">
    <text evidence="18">The sequence shown here is derived from an EMBL/GenBank/DDBJ whole genome shotgun (WGS) entry which is preliminary data.</text>
</comment>
<keyword evidence="9" id="KW-1278">Translocase</keyword>
<evidence type="ECO:0000256" key="7">
    <source>
        <dbReference type="ARBA" id="ARBA00022617"/>
    </source>
</evidence>
<dbReference type="InterPro" id="IPR036909">
    <property type="entry name" value="Cyt_c-like_dom_sf"/>
</dbReference>
<feature type="region of interest" description="Disordered" evidence="14">
    <location>
        <begin position="495"/>
        <end position="522"/>
    </location>
</feature>
<comment type="similarity">
    <text evidence="5">Belongs to the heme-copper respiratory oxidase family.</text>
</comment>
<evidence type="ECO:0000256" key="11">
    <source>
        <dbReference type="ARBA" id="ARBA00032715"/>
    </source>
</evidence>
<keyword evidence="19" id="KW-1185">Reference proteome</keyword>
<dbReference type="SUPFAM" id="SSF81442">
    <property type="entry name" value="Cytochrome c oxidase subunit I-like"/>
    <property type="match status" value="1"/>
</dbReference>
<comment type="cofactor">
    <cofactor evidence="1">
        <name>heme</name>
        <dbReference type="ChEBI" id="CHEBI:30413"/>
    </cofactor>
</comment>
<dbReference type="Gene3D" id="1.10.760.10">
    <property type="entry name" value="Cytochrome c-like domain"/>
    <property type="match status" value="2"/>
</dbReference>
<keyword evidence="10 13" id="KW-0408">Iron</keyword>
<dbReference type="EMBL" id="JAOYFB010000041">
    <property type="protein sequence ID" value="KAK4045077.1"/>
    <property type="molecule type" value="Genomic_DNA"/>
</dbReference>
<dbReference type="Gene3D" id="6.10.280.130">
    <property type="match status" value="1"/>
</dbReference>
<dbReference type="PROSITE" id="PS51007">
    <property type="entry name" value="CYTC"/>
    <property type="match status" value="2"/>
</dbReference>
<feature type="transmembrane region" description="Helical" evidence="15">
    <location>
        <begin position="543"/>
        <end position="562"/>
    </location>
</feature>
<evidence type="ECO:0000256" key="10">
    <source>
        <dbReference type="ARBA" id="ARBA00023004"/>
    </source>
</evidence>
<feature type="transmembrane region" description="Helical" evidence="15">
    <location>
        <begin position="70"/>
        <end position="93"/>
    </location>
</feature>
<comment type="pathway">
    <text evidence="3">Energy metabolism; oxidative phosphorylation.</text>
</comment>
<dbReference type="Pfam" id="PF13442">
    <property type="entry name" value="Cytochrome_CBB3"/>
    <property type="match status" value="1"/>
</dbReference>
<accession>A0ABR0B927</accession>
<feature type="transmembrane region" description="Helical" evidence="15">
    <location>
        <begin position="34"/>
        <end position="50"/>
    </location>
</feature>
<dbReference type="InterPro" id="IPR009056">
    <property type="entry name" value="Cyt_c-like_dom"/>
</dbReference>
<proteinExistence type="inferred from homology"/>
<keyword evidence="8 13" id="KW-0479">Metal-binding</keyword>
<keyword evidence="15" id="KW-1133">Transmembrane helix</keyword>
<feature type="transmembrane region" description="Helical" evidence="15">
    <location>
        <begin position="6"/>
        <end position="22"/>
    </location>
</feature>
<keyword evidence="15" id="KW-0812">Transmembrane</keyword>
<evidence type="ECO:0000256" key="3">
    <source>
        <dbReference type="ARBA" id="ARBA00004673"/>
    </source>
</evidence>
<dbReference type="NCBIfam" id="NF011055">
    <property type="entry name" value="PRK14487.1"/>
    <property type="match status" value="1"/>
</dbReference>
<evidence type="ECO:0000259" key="17">
    <source>
        <dbReference type="PROSITE" id="PS51007"/>
    </source>
</evidence>
<evidence type="ECO:0000256" key="4">
    <source>
        <dbReference type="ARBA" id="ARBA00006488"/>
    </source>
</evidence>
<dbReference type="SUPFAM" id="SSF46626">
    <property type="entry name" value="Cytochrome c"/>
    <property type="match status" value="2"/>
</dbReference>
<dbReference type="InterPro" id="IPR038414">
    <property type="entry name" value="CcoP_N_sf"/>
</dbReference>
<evidence type="ECO:0000256" key="15">
    <source>
        <dbReference type="SAM" id="Phobius"/>
    </source>
</evidence>
<evidence type="ECO:0000259" key="16">
    <source>
        <dbReference type="PROSITE" id="PS50855"/>
    </source>
</evidence>
<evidence type="ECO:0000313" key="18">
    <source>
        <dbReference type="EMBL" id="KAK4045077.1"/>
    </source>
</evidence>
<evidence type="ECO:0000256" key="5">
    <source>
        <dbReference type="ARBA" id="ARBA00009578"/>
    </source>
</evidence>
<dbReference type="InterPro" id="IPR000883">
    <property type="entry name" value="Cyt_C_Oxase_1"/>
</dbReference>
<dbReference type="Pfam" id="PF02433">
    <property type="entry name" value="FixO"/>
    <property type="match status" value="1"/>
</dbReference>
<keyword evidence="7 13" id="KW-0349">Heme</keyword>
<comment type="catalytic activity">
    <reaction evidence="12">
        <text>4 Fe(II)-[cytochrome c] + O2 + 8 H(+)(in) = 4 Fe(III)-[cytochrome c] + 2 H2O + 4 H(+)(out)</text>
        <dbReference type="Rhea" id="RHEA:11436"/>
        <dbReference type="Rhea" id="RHEA-COMP:10350"/>
        <dbReference type="Rhea" id="RHEA-COMP:14399"/>
        <dbReference type="ChEBI" id="CHEBI:15377"/>
        <dbReference type="ChEBI" id="CHEBI:15378"/>
        <dbReference type="ChEBI" id="CHEBI:15379"/>
        <dbReference type="ChEBI" id="CHEBI:29033"/>
        <dbReference type="ChEBI" id="CHEBI:29034"/>
        <dbReference type="EC" id="7.1.1.9"/>
    </reaction>
    <physiologicalReaction direction="left-to-right" evidence="12">
        <dbReference type="Rhea" id="RHEA:11437"/>
    </physiologicalReaction>
</comment>
<gene>
    <name evidence="18" type="ORF">OUZ56_032485</name>
</gene>
<feature type="transmembrane region" description="Helical" evidence="15">
    <location>
        <begin position="279"/>
        <end position="298"/>
    </location>
</feature>
<evidence type="ECO:0000256" key="14">
    <source>
        <dbReference type="SAM" id="MobiDB-lite"/>
    </source>
</evidence>
<feature type="domain" description="Cytochrome c" evidence="17">
    <location>
        <begin position="319"/>
        <end position="482"/>
    </location>
</feature>
<dbReference type="Pfam" id="PF14715">
    <property type="entry name" value="FixP_N"/>
    <property type="match status" value="1"/>
</dbReference>
<feature type="compositionally biased region" description="Basic and acidic residues" evidence="14">
    <location>
        <begin position="506"/>
        <end position="515"/>
    </location>
</feature>
<evidence type="ECO:0000256" key="2">
    <source>
        <dbReference type="ARBA" id="ARBA00002555"/>
    </source>
</evidence>
<dbReference type="InterPro" id="IPR032858">
    <property type="entry name" value="CcoP_N"/>
</dbReference>
<feature type="transmembrane region" description="Helical" evidence="15">
    <location>
        <begin position="214"/>
        <end position="232"/>
    </location>
</feature>
<dbReference type="Pfam" id="PF00115">
    <property type="entry name" value="COX1"/>
    <property type="match status" value="1"/>
</dbReference>
<evidence type="ECO:0000256" key="9">
    <source>
        <dbReference type="ARBA" id="ARBA00022967"/>
    </source>
</evidence>
<feature type="transmembrane region" description="Helical" evidence="15">
    <location>
        <begin position="238"/>
        <end position="259"/>
    </location>
</feature>
<feature type="transmembrane region" description="Helical" evidence="15">
    <location>
        <begin position="113"/>
        <end position="136"/>
    </location>
</feature>
<dbReference type="InterPro" id="IPR023616">
    <property type="entry name" value="Cyt_c_oxase-like_su1_dom"/>
</dbReference>
<dbReference type="Proteomes" id="UP001234178">
    <property type="component" value="Unassembled WGS sequence"/>
</dbReference>
<feature type="domain" description="Cytochrome oxidase subunit I profile" evidence="16">
    <location>
        <begin position="1"/>
        <end position="233"/>
    </location>
</feature>
<dbReference type="InterPro" id="IPR003468">
    <property type="entry name" value="Cyt_c_oxidase_monohaem-su/FixO"/>
</dbReference>
<dbReference type="PROSITE" id="PS50855">
    <property type="entry name" value="COX1"/>
    <property type="match status" value="1"/>
</dbReference>
<evidence type="ECO:0000256" key="13">
    <source>
        <dbReference type="PROSITE-ProRule" id="PRU00433"/>
    </source>
</evidence>
<keyword evidence="15" id="KW-0472">Membrane</keyword>
<sequence length="706" mass="76126">MVFSVILWPPSWGGMINGLFTIRGNWEKLRVDPVLKFFAAGLTFYGMSTFEGPLLSIRSVSALAHYTDWIVAHVHGGALGWNGLMAFGVFYWLVPRLYGGQLHSKKAADAHFWLATVGIGIYMLSMWGAGIGQGLMLRAAKPDGSLYYATFVETLLANKPLYFVRFGGGLMYLGGIVMMTWNLIATVRAGKPVITTVDVPALVEEKSEVSWTQLLFAKPTLIVFTVIALAILTGATNFIAGSFFLVVAAMVAVLGGLVLTKQDDDGKPTWHRLLEGRGLLFTVLTTIAILIGGVAEIVPSLVAAPTEAGVAVKVDPYRPLELEGRDIYLREGCYNCHSQMIRPFRYEEQRYGAISTLADSRYDHPFQWGSKRTGPDIAREGGKYPNLWHYNHLVDPRAVTAGSNMPPYKFLATSTVDLEKTRFKMRGLSKVGVPYTQADIDGSVENSREQGKAIAEDLKANGVTVAADSEMVALVAYLQRLGKLRVDVAPGPKAAALDPLPPSAKRGGEEGDRMTTKQSALARGPVTHEVDGIIEEDNELPKWWVTALMLCIGFGIAYYMAYSMYGIFDTPSVAFEKESAIARAKEAERLKAEGPVDKAALLLLSKDSATVADGAQVFTTTCAVCHAANGGGGIGPNLTDDAWMHGGSPDAIYKTINEGVSGKGMPAWGPQLGSKRVKAAAAYVITLRGTKVPGGKEAQGAPFEGD</sequence>
<dbReference type="Gene3D" id="1.20.210.10">
    <property type="entry name" value="Cytochrome c oxidase-like, subunit I domain"/>
    <property type="match status" value="1"/>
</dbReference>
<comment type="similarity">
    <text evidence="4">Belongs to the cytochrome c family.</text>
</comment>
<evidence type="ECO:0000256" key="8">
    <source>
        <dbReference type="ARBA" id="ARBA00022723"/>
    </source>
</evidence>
<protein>
    <recommendedName>
        <fullName evidence="6">Cytochrome c oxidase subunit 1</fullName>
    </recommendedName>
    <alternativeName>
        <fullName evidence="11">Cytochrome c oxidase polypeptide I</fullName>
    </alternativeName>
</protein>
<dbReference type="NCBIfam" id="TIGR00781">
    <property type="entry name" value="ccoO"/>
    <property type="match status" value="1"/>
</dbReference>
<dbReference type="InterPro" id="IPR036927">
    <property type="entry name" value="Cyt_c_oxase-like_su1_sf"/>
</dbReference>
<evidence type="ECO:0000256" key="1">
    <source>
        <dbReference type="ARBA" id="ARBA00001971"/>
    </source>
</evidence>
<evidence type="ECO:0000256" key="12">
    <source>
        <dbReference type="ARBA" id="ARBA00049512"/>
    </source>
</evidence>
<evidence type="ECO:0000256" key="6">
    <source>
        <dbReference type="ARBA" id="ARBA00015947"/>
    </source>
</evidence>